<accession>A0A6A6WXG9</accession>
<name>A0A6A6WXG9_9PLEO</name>
<organism evidence="3 4">
    <name type="scientific">Melanomma pulvis-pyrius CBS 109.77</name>
    <dbReference type="NCBI Taxonomy" id="1314802"/>
    <lineage>
        <taxon>Eukaryota</taxon>
        <taxon>Fungi</taxon>
        <taxon>Dikarya</taxon>
        <taxon>Ascomycota</taxon>
        <taxon>Pezizomycotina</taxon>
        <taxon>Dothideomycetes</taxon>
        <taxon>Pleosporomycetidae</taxon>
        <taxon>Pleosporales</taxon>
        <taxon>Melanommataceae</taxon>
        <taxon>Melanomma</taxon>
    </lineage>
</organism>
<gene>
    <name evidence="3" type="ORF">K505DRAFT_328580</name>
</gene>
<reference evidence="3" key="1">
    <citation type="journal article" date="2020" name="Stud. Mycol.">
        <title>101 Dothideomycetes genomes: a test case for predicting lifestyles and emergence of pathogens.</title>
        <authorList>
            <person name="Haridas S."/>
            <person name="Albert R."/>
            <person name="Binder M."/>
            <person name="Bloem J."/>
            <person name="Labutti K."/>
            <person name="Salamov A."/>
            <person name="Andreopoulos B."/>
            <person name="Baker S."/>
            <person name="Barry K."/>
            <person name="Bills G."/>
            <person name="Bluhm B."/>
            <person name="Cannon C."/>
            <person name="Castanera R."/>
            <person name="Culley D."/>
            <person name="Daum C."/>
            <person name="Ezra D."/>
            <person name="Gonzalez J."/>
            <person name="Henrissat B."/>
            <person name="Kuo A."/>
            <person name="Liang C."/>
            <person name="Lipzen A."/>
            <person name="Lutzoni F."/>
            <person name="Magnuson J."/>
            <person name="Mondo S."/>
            <person name="Nolan M."/>
            <person name="Ohm R."/>
            <person name="Pangilinan J."/>
            <person name="Park H.-J."/>
            <person name="Ramirez L."/>
            <person name="Alfaro M."/>
            <person name="Sun H."/>
            <person name="Tritt A."/>
            <person name="Yoshinaga Y."/>
            <person name="Zwiers L.-H."/>
            <person name="Turgeon B."/>
            <person name="Goodwin S."/>
            <person name="Spatafora J."/>
            <person name="Crous P."/>
            <person name="Grigoriev I."/>
        </authorList>
    </citation>
    <scope>NUCLEOTIDE SEQUENCE</scope>
    <source>
        <strain evidence="3">CBS 109.77</strain>
    </source>
</reference>
<sequence length="101" mass="11218">MAPIPTETPTQNSPRDPPTSNAGWSKEALFGLLGILFVLLVPCLCLVLKHFCVKRGDARRPQKCADVQVAVDNTPSTRWLPLRRGKGLRMDRRGRSVIVIL</sequence>
<feature type="region of interest" description="Disordered" evidence="1">
    <location>
        <begin position="1"/>
        <end position="21"/>
    </location>
</feature>
<keyword evidence="2" id="KW-1133">Transmembrane helix</keyword>
<dbReference type="AlphaFoldDB" id="A0A6A6WXG9"/>
<keyword evidence="2" id="KW-0472">Membrane</keyword>
<dbReference type="EMBL" id="MU002175">
    <property type="protein sequence ID" value="KAF2788940.1"/>
    <property type="molecule type" value="Genomic_DNA"/>
</dbReference>
<feature type="transmembrane region" description="Helical" evidence="2">
    <location>
        <begin position="28"/>
        <end position="53"/>
    </location>
</feature>
<evidence type="ECO:0000256" key="1">
    <source>
        <dbReference type="SAM" id="MobiDB-lite"/>
    </source>
</evidence>
<feature type="compositionally biased region" description="Polar residues" evidence="1">
    <location>
        <begin position="7"/>
        <end position="21"/>
    </location>
</feature>
<keyword evidence="4" id="KW-1185">Reference proteome</keyword>
<evidence type="ECO:0000313" key="3">
    <source>
        <dbReference type="EMBL" id="KAF2788940.1"/>
    </source>
</evidence>
<dbReference type="Proteomes" id="UP000799757">
    <property type="component" value="Unassembled WGS sequence"/>
</dbReference>
<evidence type="ECO:0000256" key="2">
    <source>
        <dbReference type="SAM" id="Phobius"/>
    </source>
</evidence>
<protein>
    <submittedName>
        <fullName evidence="3">Uncharacterized protein</fullName>
    </submittedName>
</protein>
<evidence type="ECO:0000313" key="4">
    <source>
        <dbReference type="Proteomes" id="UP000799757"/>
    </source>
</evidence>
<proteinExistence type="predicted"/>
<keyword evidence="2" id="KW-0812">Transmembrane</keyword>